<dbReference type="Pfam" id="PF13920">
    <property type="entry name" value="zf-C3HC4_3"/>
    <property type="match status" value="1"/>
</dbReference>
<accession>A0ABQ9NDT5</accession>
<keyword evidence="1" id="KW-0862">Zinc</keyword>
<dbReference type="PANTHER" id="PTHR47355">
    <property type="entry name" value="E3 UBIQUITIN-PROTEIN LIGASE SPL2"/>
    <property type="match status" value="1"/>
</dbReference>
<feature type="transmembrane region" description="Helical" evidence="2">
    <location>
        <begin position="16"/>
        <end position="37"/>
    </location>
</feature>
<evidence type="ECO:0000313" key="4">
    <source>
        <dbReference type="EMBL" id="KAJ9190402.1"/>
    </source>
</evidence>
<gene>
    <name evidence="4" type="ORF">P3X46_001610</name>
</gene>
<organism evidence="4 5">
    <name type="scientific">Hevea brasiliensis</name>
    <name type="common">Para rubber tree</name>
    <name type="synonym">Siphonia brasiliensis</name>
    <dbReference type="NCBI Taxonomy" id="3981"/>
    <lineage>
        <taxon>Eukaryota</taxon>
        <taxon>Viridiplantae</taxon>
        <taxon>Streptophyta</taxon>
        <taxon>Embryophyta</taxon>
        <taxon>Tracheophyta</taxon>
        <taxon>Spermatophyta</taxon>
        <taxon>Magnoliopsida</taxon>
        <taxon>eudicotyledons</taxon>
        <taxon>Gunneridae</taxon>
        <taxon>Pentapetalae</taxon>
        <taxon>rosids</taxon>
        <taxon>fabids</taxon>
        <taxon>Malpighiales</taxon>
        <taxon>Euphorbiaceae</taxon>
        <taxon>Crotonoideae</taxon>
        <taxon>Micrandreae</taxon>
        <taxon>Hevea</taxon>
    </lineage>
</organism>
<evidence type="ECO:0000259" key="3">
    <source>
        <dbReference type="PROSITE" id="PS50089"/>
    </source>
</evidence>
<proteinExistence type="predicted"/>
<evidence type="ECO:0000313" key="5">
    <source>
        <dbReference type="Proteomes" id="UP001174677"/>
    </source>
</evidence>
<protein>
    <recommendedName>
        <fullName evidence="3">RING-type domain-containing protein</fullName>
    </recommendedName>
</protein>
<keyword evidence="5" id="KW-1185">Reference proteome</keyword>
<keyword evidence="1" id="KW-0479">Metal-binding</keyword>
<dbReference type="Proteomes" id="UP001174677">
    <property type="component" value="Chromosome 1"/>
</dbReference>
<keyword evidence="2" id="KW-0472">Membrane</keyword>
<sequence>MTKDEMVVDLAFETKVLLWSGIVLGSISIGILGYAVVRNWNRWKEWRQQRQSQQQNRADINGNIPQIDADEEIGDLPDGQLCVICLMRRRRSAFIPCGHLVCCQLCAISVEREVSPKCPLCRQAIRNSMRIFEC</sequence>
<dbReference type="SUPFAM" id="SSF57850">
    <property type="entry name" value="RING/U-box"/>
    <property type="match status" value="1"/>
</dbReference>
<comment type="caution">
    <text evidence="4">The sequence shown here is derived from an EMBL/GenBank/DDBJ whole genome shotgun (WGS) entry which is preliminary data.</text>
</comment>
<dbReference type="InterPro" id="IPR044247">
    <property type="entry name" value="SPL2-like"/>
</dbReference>
<dbReference type="CDD" id="cd23145">
    <property type="entry name" value="RING-HC_SPL2-like"/>
    <property type="match status" value="1"/>
</dbReference>
<dbReference type="PROSITE" id="PS50089">
    <property type="entry name" value="ZF_RING_2"/>
    <property type="match status" value="1"/>
</dbReference>
<dbReference type="SMART" id="SM00184">
    <property type="entry name" value="RING"/>
    <property type="match status" value="1"/>
</dbReference>
<keyword evidence="2" id="KW-0812">Transmembrane</keyword>
<keyword evidence="1" id="KW-0863">Zinc-finger</keyword>
<dbReference type="InterPro" id="IPR001841">
    <property type="entry name" value="Znf_RING"/>
</dbReference>
<reference evidence="4" key="1">
    <citation type="journal article" date="2023" name="Plant Biotechnol. J.">
        <title>Chromosome-level wild Hevea brasiliensis genome provides new tools for genomic-assisted breeding and valuable loci to elevate rubber yield.</title>
        <authorList>
            <person name="Cheng H."/>
            <person name="Song X."/>
            <person name="Hu Y."/>
            <person name="Wu T."/>
            <person name="Yang Q."/>
            <person name="An Z."/>
            <person name="Feng S."/>
            <person name="Deng Z."/>
            <person name="Wu W."/>
            <person name="Zeng X."/>
            <person name="Tu M."/>
            <person name="Wang X."/>
            <person name="Huang H."/>
        </authorList>
    </citation>
    <scope>NUCLEOTIDE SEQUENCE</scope>
    <source>
        <strain evidence="4">MT/VB/25A 57/8</strain>
    </source>
</reference>
<dbReference type="InterPro" id="IPR013083">
    <property type="entry name" value="Znf_RING/FYVE/PHD"/>
</dbReference>
<feature type="domain" description="RING-type" evidence="3">
    <location>
        <begin position="82"/>
        <end position="122"/>
    </location>
</feature>
<dbReference type="Gene3D" id="3.30.40.10">
    <property type="entry name" value="Zinc/RING finger domain, C3HC4 (zinc finger)"/>
    <property type="match status" value="1"/>
</dbReference>
<evidence type="ECO:0000256" key="2">
    <source>
        <dbReference type="SAM" id="Phobius"/>
    </source>
</evidence>
<dbReference type="PANTHER" id="PTHR47355:SF1">
    <property type="entry name" value="E3 UBIQUITIN-PROTEIN LIGASE SPL2"/>
    <property type="match status" value="1"/>
</dbReference>
<evidence type="ECO:0000256" key="1">
    <source>
        <dbReference type="PROSITE-ProRule" id="PRU00175"/>
    </source>
</evidence>
<dbReference type="EMBL" id="JARPOI010000001">
    <property type="protein sequence ID" value="KAJ9190402.1"/>
    <property type="molecule type" value="Genomic_DNA"/>
</dbReference>
<keyword evidence="2" id="KW-1133">Transmembrane helix</keyword>
<name>A0ABQ9NDT5_HEVBR</name>